<dbReference type="EMBL" id="JBHRYF010000008">
    <property type="protein sequence ID" value="MFC3660214.1"/>
    <property type="molecule type" value="Genomic_DNA"/>
</dbReference>
<dbReference type="GO" id="GO:0004519">
    <property type="term" value="F:endonuclease activity"/>
    <property type="evidence" value="ECO:0007669"/>
    <property type="project" value="UniProtKB-KW"/>
</dbReference>
<sequence>MSTEEEIAKLVDTIKGFKPGGALKSCITHITFPKFKNIEPGTTVTFDFALTALVGANGIGKSSVLHALWGAPFGYSTSKFWFATELDPIEGSQKDPQRFFYGHWSEPYNGVVETRKARIGKKRGSDYWEPYRSSTRDGMQPLPAGKFEGKAKDRWNPVKRTCVYINLKTTFGSFDRYFYFDDGISGGDKREAMLREAKRLKQIVLDDRKSYKLGGGRERVFENRLLTEDELIHVSRILGREYQSARLVRHSLYPGNRGQDLSVVFHRGTQYSEAFAGSGEIAAVSAVVQILNAPPGSLILLDEPETSLHPGAQRVLLRFLLERIKHDKHQVVVSTHSMEFLRSLPQNAIKVFEDNGTGRSRILPQSSPSAALKRLGKPPENIRRVLVEDPIAAILVEHAAKGLDPGDAEALEVRIAPGGADAILAYFGPSAMVSGDDVFVLLDGDKRKVQEFSDPLHVPPARYPELEELLKQETGVKPVLHIPGGTDQAGHDTAKIRAQLEYLRWLREHLSYLPKGTPEHVILEALDPGKGHEGKNSGEAKKAFKAYLAQGLDVTLNSDDIVGLAKVTIAKVPRDNPEIGAIREKLEAWLHS</sequence>
<protein>
    <submittedName>
        <fullName evidence="2">ATP-dependent endonuclease</fullName>
    </submittedName>
</protein>
<dbReference type="RefSeq" id="WP_386709272.1">
    <property type="nucleotide sequence ID" value="NZ_JBHRYF010000008.1"/>
</dbReference>
<dbReference type="InterPro" id="IPR051396">
    <property type="entry name" value="Bact_Antivir_Def_Nuclease"/>
</dbReference>
<accession>A0ABV7UWB8</accession>
<dbReference type="SUPFAM" id="SSF52540">
    <property type="entry name" value="P-loop containing nucleoside triphosphate hydrolases"/>
    <property type="match status" value="1"/>
</dbReference>
<name>A0ABV7UWB8_9GAMM</name>
<evidence type="ECO:0000259" key="1">
    <source>
        <dbReference type="Pfam" id="PF13304"/>
    </source>
</evidence>
<reference evidence="3" key="1">
    <citation type="journal article" date="2019" name="Int. J. Syst. Evol. Microbiol.">
        <title>The Global Catalogue of Microorganisms (GCM) 10K type strain sequencing project: providing services to taxonomists for standard genome sequencing and annotation.</title>
        <authorList>
            <consortium name="The Broad Institute Genomics Platform"/>
            <consortium name="The Broad Institute Genome Sequencing Center for Infectious Disease"/>
            <person name="Wu L."/>
            <person name="Ma J."/>
        </authorList>
    </citation>
    <scope>NUCLEOTIDE SEQUENCE [LARGE SCALE GENOMIC DNA]</scope>
    <source>
        <strain evidence="3">KCTC 42211</strain>
    </source>
</reference>
<feature type="domain" description="ATPase AAA-type core" evidence="1">
    <location>
        <begin position="50"/>
        <end position="341"/>
    </location>
</feature>
<proteinExistence type="predicted"/>
<dbReference type="Proteomes" id="UP001595724">
    <property type="component" value="Unassembled WGS sequence"/>
</dbReference>
<keyword evidence="2" id="KW-0255">Endonuclease</keyword>
<dbReference type="Pfam" id="PF13304">
    <property type="entry name" value="AAA_21"/>
    <property type="match status" value="1"/>
</dbReference>
<organism evidence="2 3">
    <name type="scientific">Luteimonas notoginsengisoli</name>
    <dbReference type="NCBI Taxonomy" id="1578200"/>
    <lineage>
        <taxon>Bacteria</taxon>
        <taxon>Pseudomonadati</taxon>
        <taxon>Pseudomonadota</taxon>
        <taxon>Gammaproteobacteria</taxon>
        <taxon>Lysobacterales</taxon>
        <taxon>Lysobacteraceae</taxon>
        <taxon>Luteimonas</taxon>
    </lineage>
</organism>
<comment type="caution">
    <text evidence="2">The sequence shown here is derived from an EMBL/GenBank/DDBJ whole genome shotgun (WGS) entry which is preliminary data.</text>
</comment>
<evidence type="ECO:0000313" key="3">
    <source>
        <dbReference type="Proteomes" id="UP001595724"/>
    </source>
</evidence>
<evidence type="ECO:0000313" key="2">
    <source>
        <dbReference type="EMBL" id="MFC3660214.1"/>
    </source>
</evidence>
<gene>
    <name evidence="2" type="ORF">ACFOM9_09070</name>
</gene>
<dbReference type="PANTHER" id="PTHR43581:SF2">
    <property type="entry name" value="EXCINUCLEASE ATPASE SUBUNIT"/>
    <property type="match status" value="1"/>
</dbReference>
<keyword evidence="3" id="KW-1185">Reference proteome</keyword>
<keyword evidence="2" id="KW-0540">Nuclease</keyword>
<dbReference type="InterPro" id="IPR027417">
    <property type="entry name" value="P-loop_NTPase"/>
</dbReference>
<dbReference type="Gene3D" id="3.40.50.300">
    <property type="entry name" value="P-loop containing nucleotide triphosphate hydrolases"/>
    <property type="match status" value="2"/>
</dbReference>
<keyword evidence="2" id="KW-0378">Hydrolase</keyword>
<dbReference type="InterPro" id="IPR003959">
    <property type="entry name" value="ATPase_AAA_core"/>
</dbReference>
<dbReference type="PANTHER" id="PTHR43581">
    <property type="entry name" value="ATP/GTP PHOSPHATASE"/>
    <property type="match status" value="1"/>
</dbReference>